<name>A0ABM5Z4I2_9BURK</name>
<dbReference type="Pfam" id="PF13673">
    <property type="entry name" value="Acetyltransf_10"/>
    <property type="match status" value="1"/>
</dbReference>
<organism evidence="2 3">
    <name type="scientific">Collimonas pratensis</name>
    <dbReference type="NCBI Taxonomy" id="279113"/>
    <lineage>
        <taxon>Bacteria</taxon>
        <taxon>Pseudomonadati</taxon>
        <taxon>Pseudomonadota</taxon>
        <taxon>Betaproteobacteria</taxon>
        <taxon>Burkholderiales</taxon>
        <taxon>Oxalobacteraceae</taxon>
        <taxon>Collimonas</taxon>
    </lineage>
</organism>
<reference evidence="2 3" key="1">
    <citation type="submission" date="2015-11" db="EMBL/GenBank/DDBJ databases">
        <title>Exploring the genomic traits of fungus-feeding bacterial genus Collimonas.</title>
        <authorList>
            <person name="Song C."/>
            <person name="Schmidt R."/>
            <person name="de Jager V."/>
            <person name="Krzyzanowska D."/>
            <person name="Jongedijk E."/>
            <person name="Cankar K."/>
            <person name="Beekwilder J."/>
            <person name="van Veen A."/>
            <person name="de Boer W."/>
            <person name="van Veen J.A."/>
            <person name="Garbeva P."/>
        </authorList>
    </citation>
    <scope>NUCLEOTIDE SEQUENCE [LARGE SCALE GENOMIC DNA]</scope>
    <source>
        <strain evidence="2 3">Ter291</strain>
    </source>
</reference>
<proteinExistence type="predicted"/>
<keyword evidence="3" id="KW-1185">Reference proteome</keyword>
<dbReference type="CDD" id="cd04301">
    <property type="entry name" value="NAT_SF"/>
    <property type="match status" value="1"/>
</dbReference>
<dbReference type="SUPFAM" id="SSF55729">
    <property type="entry name" value="Acyl-CoA N-acyltransferases (Nat)"/>
    <property type="match status" value="1"/>
</dbReference>
<dbReference type="PANTHER" id="PTHR43451:SF1">
    <property type="entry name" value="ACETYLTRANSFERASE"/>
    <property type="match status" value="1"/>
</dbReference>
<dbReference type="RefSeq" id="WP_062113631.1">
    <property type="nucleotide sequence ID" value="NZ_CP013236.1"/>
</dbReference>
<dbReference type="Gene3D" id="3.40.630.30">
    <property type="match status" value="1"/>
</dbReference>
<protein>
    <submittedName>
        <fullName evidence="2">Acetyltransferase family protein</fullName>
    </submittedName>
</protein>
<dbReference type="InterPro" id="IPR000182">
    <property type="entry name" value="GNAT_dom"/>
</dbReference>
<evidence type="ECO:0000313" key="2">
    <source>
        <dbReference type="EMBL" id="AMP13966.1"/>
    </source>
</evidence>
<dbReference type="Proteomes" id="UP000074914">
    <property type="component" value="Chromosome"/>
</dbReference>
<dbReference type="PANTHER" id="PTHR43451">
    <property type="entry name" value="ACETYLTRANSFERASE (GNAT) FAMILY PROTEIN"/>
    <property type="match status" value="1"/>
</dbReference>
<dbReference type="InterPro" id="IPR016181">
    <property type="entry name" value="Acyl_CoA_acyltransferase"/>
</dbReference>
<evidence type="ECO:0000259" key="1">
    <source>
        <dbReference type="PROSITE" id="PS51186"/>
    </source>
</evidence>
<dbReference type="PROSITE" id="PS51186">
    <property type="entry name" value="GNAT"/>
    <property type="match status" value="1"/>
</dbReference>
<feature type="domain" description="N-acetyltransferase" evidence="1">
    <location>
        <begin position="12"/>
        <end position="160"/>
    </location>
</feature>
<dbReference type="InterPro" id="IPR052564">
    <property type="entry name" value="N-acetyltrans/Recomb-assoc"/>
</dbReference>
<accession>A0ABM5Z4I2</accession>
<gene>
    <name evidence="2" type="ORF">CPter291_1695</name>
</gene>
<sequence>MNDAKTLAAIACEFLPAHASDAVAISALIQQFTHEFTISADGSGAEQFLASVSVAAEAGYISDPRYHYINAFVGGVLAGFIAMRDRSHVFHLFVAPEFQRQGLATRLWQAALASAPDAAGFTVNSSPSALPVYQRFGFAATSAQVEMHGIRFVPMRRSPA</sequence>
<evidence type="ECO:0000313" key="3">
    <source>
        <dbReference type="Proteomes" id="UP000074914"/>
    </source>
</evidence>
<dbReference type="EMBL" id="CP013236">
    <property type="protein sequence ID" value="AMP13966.1"/>
    <property type="molecule type" value="Genomic_DNA"/>
</dbReference>